<dbReference type="InterPro" id="IPR027417">
    <property type="entry name" value="P-loop_NTPase"/>
</dbReference>
<dbReference type="SUPFAM" id="SSF56731">
    <property type="entry name" value="DNA primase core"/>
    <property type="match status" value="1"/>
</dbReference>
<dbReference type="GO" id="GO:0005524">
    <property type="term" value="F:ATP binding"/>
    <property type="evidence" value="ECO:0007669"/>
    <property type="project" value="InterPro"/>
</dbReference>
<evidence type="ECO:0000256" key="1">
    <source>
        <dbReference type="SAM" id="MobiDB-lite"/>
    </source>
</evidence>
<feature type="region of interest" description="Disordered" evidence="1">
    <location>
        <begin position="637"/>
        <end position="672"/>
    </location>
</feature>
<dbReference type="GO" id="GO:0003697">
    <property type="term" value="F:single-stranded DNA binding"/>
    <property type="evidence" value="ECO:0007669"/>
    <property type="project" value="InterPro"/>
</dbReference>
<dbReference type="Gene3D" id="3.40.1360.10">
    <property type="match status" value="1"/>
</dbReference>
<evidence type="ECO:0000259" key="2">
    <source>
        <dbReference type="PROSITE" id="PS51199"/>
    </source>
</evidence>
<proteinExistence type="predicted"/>
<dbReference type="SMART" id="SM00493">
    <property type="entry name" value="TOPRIM"/>
    <property type="match status" value="1"/>
</dbReference>
<evidence type="ECO:0000313" key="3">
    <source>
        <dbReference type="EMBL" id="UVD41770.1"/>
    </source>
</evidence>
<dbReference type="SUPFAM" id="SSF52540">
    <property type="entry name" value="P-loop containing nucleoside triphosphate hydrolases"/>
    <property type="match status" value="1"/>
</dbReference>
<gene>
    <name evidence="3" type="ORF">KPN7_36</name>
</gene>
<dbReference type="GO" id="GO:0006260">
    <property type="term" value="P:DNA replication"/>
    <property type="evidence" value="ECO:0007669"/>
    <property type="project" value="InterPro"/>
</dbReference>
<dbReference type="Gene3D" id="3.40.50.300">
    <property type="entry name" value="P-loop containing nucleotide triphosphate hydrolases"/>
    <property type="match status" value="1"/>
</dbReference>
<dbReference type="Proteomes" id="UP001059123">
    <property type="component" value="Segment"/>
</dbReference>
<dbReference type="EMBL" id="OP079918">
    <property type="protein sequence ID" value="UVD41770.1"/>
    <property type="molecule type" value="Genomic_DNA"/>
</dbReference>
<dbReference type="InterPro" id="IPR007694">
    <property type="entry name" value="DNA_helicase_DnaB-like_C"/>
</dbReference>
<name>A0A976SVA9_9CAUD</name>
<dbReference type="PROSITE" id="PS51199">
    <property type="entry name" value="SF4_HELICASE"/>
    <property type="match status" value="1"/>
</dbReference>
<dbReference type="InterPro" id="IPR006171">
    <property type="entry name" value="TOPRIM_dom"/>
</dbReference>
<organism evidence="3 4">
    <name type="scientific">Klebsiella phage KPN7</name>
    <dbReference type="NCBI Taxonomy" id="2972462"/>
    <lineage>
        <taxon>Viruses</taxon>
        <taxon>Duplodnaviria</taxon>
        <taxon>Heunggongvirae</taxon>
        <taxon>Uroviricota</taxon>
        <taxon>Caudoviricetes</taxon>
        <taxon>Autographivirales</taxon>
        <taxon>Autosignataviridae</taxon>
        <taxon>Molineuxvirinae</taxon>
        <taxon>Gansuvirus</taxon>
        <taxon>Gansuvirus KPN7</taxon>
    </lineage>
</organism>
<dbReference type="Pfam" id="PF03796">
    <property type="entry name" value="DnaB_C"/>
    <property type="match status" value="1"/>
</dbReference>
<feature type="domain" description="SF4 helicase" evidence="2">
    <location>
        <begin position="354"/>
        <end position="635"/>
    </location>
</feature>
<dbReference type="PANTHER" id="PTHR12873">
    <property type="entry name" value="T7-LIKE MITOCHONDRIAL DNA HELICASE"/>
    <property type="match status" value="1"/>
</dbReference>
<evidence type="ECO:0000313" key="4">
    <source>
        <dbReference type="Proteomes" id="UP001059123"/>
    </source>
</evidence>
<dbReference type="CDD" id="cd01029">
    <property type="entry name" value="TOPRIM_primases"/>
    <property type="match status" value="1"/>
</dbReference>
<dbReference type="GO" id="GO:0043139">
    <property type="term" value="F:5'-3' DNA helicase activity"/>
    <property type="evidence" value="ECO:0007669"/>
    <property type="project" value="InterPro"/>
</dbReference>
<dbReference type="PANTHER" id="PTHR12873:SF0">
    <property type="entry name" value="TWINKLE MTDNA HELICASE"/>
    <property type="match status" value="1"/>
</dbReference>
<protein>
    <submittedName>
        <fullName evidence="3">Primase/helicase protein</fullName>
    </submittedName>
</protein>
<dbReference type="CDD" id="cd19483">
    <property type="entry name" value="RecA-like_Gp4D_helicase"/>
    <property type="match status" value="1"/>
</dbReference>
<reference evidence="3" key="1">
    <citation type="submission" date="2022-07" db="EMBL/GenBank/DDBJ databases">
        <title>Isolation and characterisation of Klebsiella pneumoniae phages.</title>
        <authorList>
            <person name="Kabwe M."/>
            <person name="Ku H."/>
            <person name="Tucci J."/>
        </authorList>
    </citation>
    <scope>NUCLEOTIDE SEQUENCE</scope>
</reference>
<accession>A0A976SVA9</accession>
<keyword evidence="4" id="KW-1185">Reference proteome</keyword>
<sequence length="672" mass="74766">MGGAVMAIINNSGCPECMKNGHDNTQNHLIHFEDGGKYCSRGHFHTSGKPYYEAPGEGVSLLDMPLSSTKWTVKQFNDLVKQGKITNAADRAIALGAMRMADRYEVMNDEERAAIQEEWDLDVEWFQTLKRKNLVSRHIRGEICAIYDVRVGHDEDGAVNRHYYPRFEQGRLVGAKCRTLPKDFKFGHLGKLFGDQDLFGMNTLSNVLDKGRRKDKLLIVGGELDALAAQQMLLDSARGTQYEGKPYHVWSINKGEACLQEIVANREHISQFKQIIWGFDGDEVGMKLNQQAARLFPGKSFILEYPAGCKDANKALMAGKAKEFVDSWFNAKSAEEVFGSQIKSISSMKDKLKAARPEPGLSWPWPELNKITLGIRKNQLFIIGAGSGVGKTEFLREVVKHLIEVHGESVGVISTEDPTVKVSRAFIGKWIDKRIELPPTNDPRESGYREVLDYTDEMANEAIDYVSDTGKLFVADLEGDYSMEKVEQTCLEFEAMGIRNIVIDNLTGIKLDERQFGGKVGALDECVKRLGNIKDRCAITLFLVSHLTRPGGQRKQHEEGGDVILSDFRGSGAIGFWASYALGIERNTRAETLDERTTTFISCVKDRDQGIFTGTKVCLKGDLSTGRLLSLKESRKLDGGSGSFDTGVYKGSTVPEPIVAGIEETPEEESEY</sequence>
<dbReference type="InterPro" id="IPR027032">
    <property type="entry name" value="Twinkle-like"/>
</dbReference>
<dbReference type="InterPro" id="IPR034154">
    <property type="entry name" value="TOPRIM_DnaG/twinkle"/>
</dbReference>